<keyword evidence="6" id="KW-0597">Phosphoprotein</keyword>
<gene>
    <name evidence="9" type="ORF">CE561_09850</name>
</gene>
<dbReference type="Gene3D" id="1.10.10.60">
    <property type="entry name" value="Homeodomain-like"/>
    <property type="match status" value="2"/>
</dbReference>
<keyword evidence="4" id="KW-0804">Transcription</keyword>
<dbReference type="InterPro" id="IPR041522">
    <property type="entry name" value="CdaR_GGDEF"/>
</dbReference>
<dbReference type="RefSeq" id="WP_094045886.1">
    <property type="nucleotide sequence ID" value="NZ_JAQQRJ010000001.1"/>
</dbReference>
<dbReference type="Proteomes" id="UP000215301">
    <property type="component" value="Unassembled WGS sequence"/>
</dbReference>
<evidence type="ECO:0000256" key="4">
    <source>
        <dbReference type="ARBA" id="ARBA00023163"/>
    </source>
</evidence>
<dbReference type="InterPro" id="IPR018062">
    <property type="entry name" value="HTH_AraC-typ_CS"/>
</dbReference>
<dbReference type="SMART" id="SM00448">
    <property type="entry name" value="REC"/>
    <property type="match status" value="1"/>
</dbReference>
<keyword evidence="2" id="KW-0805">Transcription regulation</keyword>
<dbReference type="GO" id="GO:0003700">
    <property type="term" value="F:DNA-binding transcription factor activity"/>
    <property type="evidence" value="ECO:0007669"/>
    <property type="project" value="InterPro"/>
</dbReference>
<dbReference type="InterPro" id="IPR020449">
    <property type="entry name" value="Tscrpt_reg_AraC-type_HTH"/>
</dbReference>
<dbReference type="GO" id="GO:0000160">
    <property type="term" value="P:phosphorelay signal transduction system"/>
    <property type="evidence" value="ECO:0007669"/>
    <property type="project" value="InterPro"/>
</dbReference>
<dbReference type="Pfam" id="PF00072">
    <property type="entry name" value="Response_reg"/>
    <property type="match status" value="1"/>
</dbReference>
<dbReference type="PANTHER" id="PTHR43280:SF28">
    <property type="entry name" value="HTH-TYPE TRANSCRIPTIONAL ACTIVATOR RHAS"/>
    <property type="match status" value="1"/>
</dbReference>
<dbReference type="Gene3D" id="3.40.50.2300">
    <property type="match status" value="1"/>
</dbReference>
<dbReference type="PANTHER" id="PTHR43280">
    <property type="entry name" value="ARAC-FAMILY TRANSCRIPTIONAL REGULATOR"/>
    <property type="match status" value="1"/>
</dbReference>
<proteinExistence type="predicted"/>
<evidence type="ECO:0000313" key="9">
    <source>
        <dbReference type="EMBL" id="OXT06719.1"/>
    </source>
</evidence>
<name>A0A231VF19_THETR</name>
<dbReference type="InterPro" id="IPR001789">
    <property type="entry name" value="Sig_transdc_resp-reg_receiver"/>
</dbReference>
<dbReference type="CDD" id="cd17536">
    <property type="entry name" value="REC_YesN-like"/>
    <property type="match status" value="1"/>
</dbReference>
<reference evidence="9 10" key="1">
    <citation type="submission" date="2017-06" db="EMBL/GenBank/DDBJ databases">
        <title>Isolation and characterization of a thermophilic and butanogenic Thermoanaerobacterium thermosaccharolyticum M5 capable of efficient degradation of hemicellulose.</title>
        <authorList>
            <person name="Xin F."/>
            <person name="Jiang Y."/>
        </authorList>
    </citation>
    <scope>NUCLEOTIDE SEQUENCE [LARGE SCALE GENOMIC DNA]</scope>
    <source>
        <strain evidence="9 10">M5</strain>
    </source>
</reference>
<dbReference type="InterPro" id="IPR009057">
    <property type="entry name" value="Homeodomain-like_sf"/>
</dbReference>
<keyword evidence="3 9" id="KW-0238">DNA-binding</keyword>
<evidence type="ECO:0000313" key="10">
    <source>
        <dbReference type="Proteomes" id="UP000215301"/>
    </source>
</evidence>
<feature type="domain" description="Response regulatory" evidence="8">
    <location>
        <begin position="3"/>
        <end position="120"/>
    </location>
</feature>
<evidence type="ECO:0000256" key="6">
    <source>
        <dbReference type="PROSITE-ProRule" id="PRU00169"/>
    </source>
</evidence>
<dbReference type="Pfam" id="PF17853">
    <property type="entry name" value="GGDEF_2"/>
    <property type="match status" value="1"/>
</dbReference>
<evidence type="ECO:0000259" key="8">
    <source>
        <dbReference type="PROSITE" id="PS50110"/>
    </source>
</evidence>
<organism evidence="9 10">
    <name type="scientific">Thermoanaerobacterium thermosaccharolyticum</name>
    <name type="common">Clostridium thermosaccharolyticum</name>
    <dbReference type="NCBI Taxonomy" id="1517"/>
    <lineage>
        <taxon>Bacteria</taxon>
        <taxon>Bacillati</taxon>
        <taxon>Bacillota</taxon>
        <taxon>Clostridia</taxon>
        <taxon>Thermoanaerobacterales</taxon>
        <taxon>Thermoanaerobacteraceae</taxon>
        <taxon>Thermoanaerobacterium</taxon>
    </lineage>
</organism>
<dbReference type="PROSITE" id="PS01124">
    <property type="entry name" value="HTH_ARAC_FAMILY_2"/>
    <property type="match status" value="1"/>
</dbReference>
<dbReference type="AlphaFoldDB" id="A0A231VF19"/>
<dbReference type="EMBL" id="NKHD01000028">
    <property type="protein sequence ID" value="OXT06719.1"/>
    <property type="molecule type" value="Genomic_DNA"/>
</dbReference>
<comment type="caution">
    <text evidence="9">The sequence shown here is derived from an EMBL/GenBank/DDBJ whole genome shotgun (WGS) entry which is preliminary data.</text>
</comment>
<evidence type="ECO:0000256" key="3">
    <source>
        <dbReference type="ARBA" id="ARBA00023125"/>
    </source>
</evidence>
<comment type="function">
    <text evidence="5">May play the central regulatory role in sporulation. It may be an element of the effector pathway responsible for the activation of sporulation genes in response to nutritional stress. Spo0A may act in concert with spo0H (a sigma factor) to control the expression of some genes that are critical to the sporulation process.</text>
</comment>
<evidence type="ECO:0000256" key="2">
    <source>
        <dbReference type="ARBA" id="ARBA00023015"/>
    </source>
</evidence>
<dbReference type="Pfam" id="PF12833">
    <property type="entry name" value="HTH_18"/>
    <property type="match status" value="1"/>
</dbReference>
<dbReference type="PROSITE" id="PS00041">
    <property type="entry name" value="HTH_ARAC_FAMILY_1"/>
    <property type="match status" value="1"/>
</dbReference>
<protein>
    <recommendedName>
        <fullName evidence="1">Stage 0 sporulation protein A homolog</fullName>
    </recommendedName>
</protein>
<dbReference type="PRINTS" id="PR00032">
    <property type="entry name" value="HTHARAC"/>
</dbReference>
<feature type="domain" description="HTH araC/xylS-type" evidence="7">
    <location>
        <begin position="425"/>
        <end position="523"/>
    </location>
</feature>
<dbReference type="SUPFAM" id="SSF46689">
    <property type="entry name" value="Homeodomain-like"/>
    <property type="match status" value="2"/>
</dbReference>
<dbReference type="InterPro" id="IPR011006">
    <property type="entry name" value="CheY-like_superfamily"/>
</dbReference>
<evidence type="ECO:0000256" key="5">
    <source>
        <dbReference type="ARBA" id="ARBA00024867"/>
    </source>
</evidence>
<dbReference type="PROSITE" id="PS50110">
    <property type="entry name" value="RESPONSE_REGULATORY"/>
    <property type="match status" value="1"/>
</dbReference>
<dbReference type="GO" id="GO:0043565">
    <property type="term" value="F:sequence-specific DNA binding"/>
    <property type="evidence" value="ECO:0007669"/>
    <property type="project" value="InterPro"/>
</dbReference>
<dbReference type="InterPro" id="IPR018060">
    <property type="entry name" value="HTH_AraC"/>
</dbReference>
<accession>A0A231VF19</accession>
<dbReference type="SMART" id="SM00342">
    <property type="entry name" value="HTH_ARAC"/>
    <property type="match status" value="1"/>
</dbReference>
<dbReference type="SUPFAM" id="SSF52172">
    <property type="entry name" value="CheY-like"/>
    <property type="match status" value="1"/>
</dbReference>
<evidence type="ECO:0000259" key="7">
    <source>
        <dbReference type="PROSITE" id="PS01124"/>
    </source>
</evidence>
<feature type="modified residue" description="4-aspartylphosphate" evidence="6">
    <location>
        <position position="55"/>
    </location>
</feature>
<evidence type="ECO:0000256" key="1">
    <source>
        <dbReference type="ARBA" id="ARBA00018672"/>
    </source>
</evidence>
<sequence length="533" mass="61812">MIKLLIADDEQIVLDSLKFIIENNCHDVDVIGFAKSGREAIEKADALRPDVIFMDIRMPGIDGIEAIKRIKEIHNDIEFVIITAYDYFNYAKEAIKLDVVDYLLKPMNKNKVIDTVLKVKKIVESKRENMIRELEMKEKMITILPHLESEMIYSLASATFRQENIDFYGSIFEMNLNIGYALVVLFEKDDNESHLDNLAGNVKMHETFMYLKEFIKNLRPCLAGILLDRIIVFVPVESDEDLFTIKNTSIDFAEKILKETHGKESSVRIGIGRPYETSYFSKSYNEADFAAKMGIDSITHFDDIKLSDKEELILSNDDEELINNIVSNNIDTALIKVNSIFQKLLLHYNDDMDLLKSKVFSLSIEIIARINSYCDVTSVFEENLIIEILRTNEFESLKKIFSRFVSNIILKLHKNRERYYTGLIAKAIEFVNENYDKDIKLYDVAKMLNISYHYFSKTFKEETKCNFVDYITQVRINKAKEFLSKDSMSIKEVCFKVGYSDPNYFSRIFRKETGMTPTEYKNKNSKGGVAFGY</sequence>